<dbReference type="EMBL" id="AAOE01000010">
    <property type="protein sequence ID" value="EAR09455.1"/>
    <property type="molecule type" value="Genomic_DNA"/>
</dbReference>
<dbReference type="GO" id="GO:0006047">
    <property type="term" value="P:UDP-N-acetylglucosamine metabolic process"/>
    <property type="evidence" value="ECO:0007669"/>
    <property type="project" value="InterPro"/>
</dbReference>
<dbReference type="InterPro" id="IPR029767">
    <property type="entry name" value="WecB-like"/>
</dbReference>
<gene>
    <name evidence="2" type="ORF">MED297_02507</name>
</gene>
<dbReference type="NCBIfam" id="TIGR03568">
    <property type="entry name" value="NeuC_NnaA"/>
    <property type="match status" value="1"/>
</dbReference>
<keyword evidence="3" id="KW-1185">Reference proteome</keyword>
<evidence type="ECO:0000313" key="3">
    <source>
        <dbReference type="Proteomes" id="UP000005953"/>
    </source>
</evidence>
<dbReference type="STRING" id="314283.MED297_02507"/>
<dbReference type="InterPro" id="IPR003331">
    <property type="entry name" value="UDP_GlcNAc_Epimerase_2_dom"/>
</dbReference>
<name>A4BEM8_9GAMM</name>
<dbReference type="PANTHER" id="PTHR43174:SF3">
    <property type="entry name" value="UDP-N-ACETYLGLUCOSAMINE 2-EPIMERASE"/>
    <property type="match status" value="1"/>
</dbReference>
<dbReference type="Pfam" id="PF02350">
    <property type="entry name" value="Epimerase_2"/>
    <property type="match status" value="1"/>
</dbReference>
<dbReference type="RefSeq" id="WP_008047106.1">
    <property type="nucleotide sequence ID" value="NZ_CH724153.1"/>
</dbReference>
<dbReference type="InterPro" id="IPR020004">
    <property type="entry name" value="UDP-GlcNAc_Epase"/>
</dbReference>
<accession>A4BEM8</accession>
<dbReference type="PANTHER" id="PTHR43174">
    <property type="entry name" value="UDP-N-ACETYLGLUCOSAMINE 2-EPIMERASE"/>
    <property type="match status" value="1"/>
</dbReference>
<dbReference type="Gene3D" id="3.40.50.2000">
    <property type="entry name" value="Glycogen Phosphorylase B"/>
    <property type="match status" value="2"/>
</dbReference>
<sequence length="397" mass="43161">MYRVAFFTGGRADYGLLAPTAAELQRSDQVEVGFIVSGNHFSTVFGETYRDIIEDGFDIWCAARLSDDSNTTVACQVSETIRLIDQNGILSSVDVLIILGDRYEALAAAQAAFYARVPIVHLHAGERTDGAQDDFIRHSISQLASVLVCATERYRLRCIQLGFAEHRVLKLGAPGQDNTAQVAHIEPATLLSGFGMSSLPFVLVTVHPETQHPENTGKILPAIETALSGFADMKVLATYPNMDEGYEIIIDQLTEMNNRLGDRMVVVKSLGLERYIQAARLATAVVGNSSSGIIEVPSLNTPTIDIGTRQAGREAASSVLHVPIQAEAIQQALSAVTDPSFRTAPTRFDNPYGEAGFAQRLSYWLLETLTSTSLFSTPRSFSDLSETLLTKALSNEE</sequence>
<dbReference type="AlphaFoldDB" id="A4BEM8"/>
<comment type="caution">
    <text evidence="2">The sequence shown here is derived from an EMBL/GenBank/DDBJ whole genome shotgun (WGS) entry which is preliminary data.</text>
</comment>
<dbReference type="GO" id="GO:0004553">
    <property type="term" value="F:hydrolase activity, hydrolyzing O-glycosyl compounds"/>
    <property type="evidence" value="ECO:0007669"/>
    <property type="project" value="InterPro"/>
</dbReference>
<evidence type="ECO:0000259" key="1">
    <source>
        <dbReference type="Pfam" id="PF02350"/>
    </source>
</evidence>
<feature type="domain" description="UDP-N-acetylglucosamine 2-epimerase" evidence="1">
    <location>
        <begin position="23"/>
        <end position="360"/>
    </location>
</feature>
<dbReference type="Proteomes" id="UP000005953">
    <property type="component" value="Unassembled WGS sequence"/>
</dbReference>
<dbReference type="OrthoDB" id="9803238at2"/>
<protein>
    <submittedName>
        <fullName evidence="2">UDP-N-acetylglucosamine 2-epimerase (N-acetylmannosamine-forming)</fullName>
    </submittedName>
</protein>
<organism evidence="2 3">
    <name type="scientific">Reinekea blandensis MED297</name>
    <dbReference type="NCBI Taxonomy" id="314283"/>
    <lineage>
        <taxon>Bacteria</taxon>
        <taxon>Pseudomonadati</taxon>
        <taxon>Pseudomonadota</taxon>
        <taxon>Gammaproteobacteria</taxon>
        <taxon>Oceanospirillales</taxon>
        <taxon>Saccharospirillaceae</taxon>
        <taxon>Reinekea</taxon>
    </lineage>
</organism>
<dbReference type="SUPFAM" id="SSF53756">
    <property type="entry name" value="UDP-Glycosyltransferase/glycogen phosphorylase"/>
    <property type="match status" value="1"/>
</dbReference>
<proteinExistence type="predicted"/>
<dbReference type="HOGENOM" id="CLU_061127_0_0_6"/>
<reference evidence="2 3" key="1">
    <citation type="submission" date="2006-02" db="EMBL/GenBank/DDBJ databases">
        <authorList>
            <person name="Pinhassi J."/>
            <person name="Pedros-Alio C."/>
            <person name="Ferriera S."/>
            <person name="Johnson J."/>
            <person name="Kravitz S."/>
            <person name="Halpern A."/>
            <person name="Remington K."/>
            <person name="Beeson K."/>
            <person name="Tran B."/>
            <person name="Rogers Y.-H."/>
            <person name="Friedman R."/>
            <person name="Venter J.C."/>
        </authorList>
    </citation>
    <scope>NUCLEOTIDE SEQUENCE [LARGE SCALE GENOMIC DNA]</scope>
    <source>
        <strain evidence="2 3">MED297</strain>
    </source>
</reference>
<evidence type="ECO:0000313" key="2">
    <source>
        <dbReference type="EMBL" id="EAR09455.1"/>
    </source>
</evidence>